<protein>
    <recommendedName>
        <fullName evidence="2">Transposable element P transposase-like RNase H domain-containing protein</fullName>
    </recommendedName>
</protein>
<feature type="region of interest" description="Disordered" evidence="1">
    <location>
        <begin position="77"/>
        <end position="111"/>
    </location>
</feature>
<feature type="region of interest" description="Disordered" evidence="1">
    <location>
        <begin position="199"/>
        <end position="224"/>
    </location>
</feature>
<dbReference type="InParanoid" id="A0A139W8U6"/>
<evidence type="ECO:0000313" key="3">
    <source>
        <dbReference type="EMBL" id="KXZ75710.1"/>
    </source>
</evidence>
<evidence type="ECO:0000313" key="4">
    <source>
        <dbReference type="Proteomes" id="UP000007266"/>
    </source>
</evidence>
<proteinExistence type="predicted"/>
<dbReference type="InterPro" id="IPR052797">
    <property type="entry name" value="RegFact_GeneExpr_CellDeath"/>
</dbReference>
<accession>A0A139W8U6</accession>
<feature type="domain" description="Transposable element P transposase-like RNase H" evidence="2">
    <location>
        <begin position="373"/>
        <end position="502"/>
    </location>
</feature>
<dbReference type="PANTHER" id="PTHR33936">
    <property type="entry name" value="PROTEIN CBG17840"/>
    <property type="match status" value="1"/>
</dbReference>
<keyword evidence="4" id="KW-1185">Reference proteome</keyword>
<sequence length="543" mass="61579">MIRLPQEIYQTAKLTKLLLISQNESVDVDDMNQELGSDGDNDQSDDDEVINVVPSTSNGSGIGQNLKEEIITNSINVDTRSEQKSNGKGKSKKASRYNLDDSTENLSNETTNPQVIETSKKIVHPKVRWTNEQKKVTKAYFKRNIQIRKPPTESEIEEFRKKYPIMENKDWKKIKIVVFVIDNIMEPQNNLENFTGDNIEPQPGPSWADPTNSIEPQPGPSGVSLQNVVFEKRQGPKSTRKSEPLIQRAGLSSGTVLNEREKKLLKFAKILNSRIRRLGKNLQSTKAAHKLYKEENVRHVIENLTPVQQRFILSQLRNVGRAPQGRNFTFEEKADAVAFYKSSLRGYKFLSSIWALPSVRTLQATLNKVPIRSGISKHTFKILSKQKWKDERDRICTLIFDEIQIQPHLDYLPEKDKVVGFEDDGTTRTRAVADHVAVFMIRGVYKRWKQPVAFAFCKSAMKASSIVGFFKQIIIEATEAGLYVIASVCDMGSNNIKTIADLIDSSKQVRSSEDEVVLNNVIRVPLPDGKYQEVIPLFDPPHL</sequence>
<dbReference type="Proteomes" id="UP000007266">
    <property type="component" value="Unassembled WGS sequence"/>
</dbReference>
<gene>
    <name evidence="3" type="primary">AUGUSTUS-3.0.2_01826</name>
    <name evidence="3" type="ORF">TcasGA2_TC001826</name>
</gene>
<reference evidence="3 4" key="1">
    <citation type="journal article" date="2008" name="Nature">
        <title>The genome of the model beetle and pest Tribolium castaneum.</title>
        <authorList>
            <consortium name="Tribolium Genome Sequencing Consortium"/>
            <person name="Richards S."/>
            <person name="Gibbs R.A."/>
            <person name="Weinstock G.M."/>
            <person name="Brown S.J."/>
            <person name="Denell R."/>
            <person name="Beeman R.W."/>
            <person name="Gibbs R."/>
            <person name="Beeman R.W."/>
            <person name="Brown S.J."/>
            <person name="Bucher G."/>
            <person name="Friedrich M."/>
            <person name="Grimmelikhuijzen C.J."/>
            <person name="Klingler M."/>
            <person name="Lorenzen M."/>
            <person name="Richards S."/>
            <person name="Roth S."/>
            <person name="Schroder R."/>
            <person name="Tautz D."/>
            <person name="Zdobnov E.M."/>
            <person name="Muzny D."/>
            <person name="Gibbs R.A."/>
            <person name="Weinstock G.M."/>
            <person name="Attaway T."/>
            <person name="Bell S."/>
            <person name="Buhay C.J."/>
            <person name="Chandrabose M.N."/>
            <person name="Chavez D."/>
            <person name="Clerk-Blankenburg K.P."/>
            <person name="Cree A."/>
            <person name="Dao M."/>
            <person name="Davis C."/>
            <person name="Chacko J."/>
            <person name="Dinh H."/>
            <person name="Dugan-Rocha S."/>
            <person name="Fowler G."/>
            <person name="Garner T.T."/>
            <person name="Garnes J."/>
            <person name="Gnirke A."/>
            <person name="Hawes A."/>
            <person name="Hernandez J."/>
            <person name="Hines S."/>
            <person name="Holder M."/>
            <person name="Hume J."/>
            <person name="Jhangiani S.N."/>
            <person name="Joshi V."/>
            <person name="Khan Z.M."/>
            <person name="Jackson L."/>
            <person name="Kovar C."/>
            <person name="Kowis A."/>
            <person name="Lee S."/>
            <person name="Lewis L.R."/>
            <person name="Margolis J."/>
            <person name="Morgan M."/>
            <person name="Nazareth L.V."/>
            <person name="Nguyen N."/>
            <person name="Okwuonu G."/>
            <person name="Parker D."/>
            <person name="Richards S."/>
            <person name="Ruiz S.J."/>
            <person name="Santibanez J."/>
            <person name="Savard J."/>
            <person name="Scherer S.E."/>
            <person name="Schneider B."/>
            <person name="Sodergren E."/>
            <person name="Tautz D."/>
            <person name="Vattahil S."/>
            <person name="Villasana D."/>
            <person name="White C.S."/>
            <person name="Wright R."/>
            <person name="Park Y."/>
            <person name="Beeman R.W."/>
            <person name="Lord J."/>
            <person name="Oppert B."/>
            <person name="Lorenzen M."/>
            <person name="Brown S."/>
            <person name="Wang L."/>
            <person name="Savard J."/>
            <person name="Tautz D."/>
            <person name="Richards S."/>
            <person name="Weinstock G."/>
            <person name="Gibbs R.A."/>
            <person name="Liu Y."/>
            <person name="Worley K."/>
            <person name="Weinstock G."/>
            <person name="Elsik C.G."/>
            <person name="Reese J.T."/>
            <person name="Elhaik E."/>
            <person name="Landan G."/>
            <person name="Graur D."/>
            <person name="Arensburger P."/>
            <person name="Atkinson P."/>
            <person name="Beeman R.W."/>
            <person name="Beidler J."/>
            <person name="Brown S.J."/>
            <person name="Demuth J.P."/>
            <person name="Drury D.W."/>
            <person name="Du Y.Z."/>
            <person name="Fujiwara H."/>
            <person name="Lorenzen M."/>
            <person name="Maselli V."/>
            <person name="Osanai M."/>
            <person name="Park Y."/>
            <person name="Robertson H.M."/>
            <person name="Tu Z."/>
            <person name="Wang J.J."/>
            <person name="Wang S."/>
            <person name="Richards S."/>
            <person name="Song H."/>
            <person name="Zhang L."/>
            <person name="Sodergren E."/>
            <person name="Werner D."/>
            <person name="Stanke M."/>
            <person name="Morgenstern B."/>
            <person name="Solovyev V."/>
            <person name="Kosarev P."/>
            <person name="Brown G."/>
            <person name="Chen H.C."/>
            <person name="Ermolaeva O."/>
            <person name="Hlavina W."/>
            <person name="Kapustin Y."/>
            <person name="Kiryutin B."/>
            <person name="Kitts P."/>
            <person name="Maglott D."/>
            <person name="Pruitt K."/>
            <person name="Sapojnikov V."/>
            <person name="Souvorov A."/>
            <person name="Mackey A.J."/>
            <person name="Waterhouse R.M."/>
            <person name="Wyder S."/>
            <person name="Zdobnov E.M."/>
            <person name="Zdobnov E.M."/>
            <person name="Wyder S."/>
            <person name="Kriventseva E.V."/>
            <person name="Kadowaki T."/>
            <person name="Bork P."/>
            <person name="Aranda M."/>
            <person name="Bao R."/>
            <person name="Beermann A."/>
            <person name="Berns N."/>
            <person name="Bolognesi R."/>
            <person name="Bonneton F."/>
            <person name="Bopp D."/>
            <person name="Brown S.J."/>
            <person name="Bucher G."/>
            <person name="Butts T."/>
            <person name="Chaumot A."/>
            <person name="Denell R.E."/>
            <person name="Ferrier D.E."/>
            <person name="Friedrich M."/>
            <person name="Gordon C.M."/>
            <person name="Jindra M."/>
            <person name="Klingler M."/>
            <person name="Lan Q."/>
            <person name="Lattorff H.M."/>
            <person name="Laudet V."/>
            <person name="von Levetsow C."/>
            <person name="Liu Z."/>
            <person name="Lutz R."/>
            <person name="Lynch J.A."/>
            <person name="da Fonseca R.N."/>
            <person name="Posnien N."/>
            <person name="Reuter R."/>
            <person name="Roth S."/>
            <person name="Savard J."/>
            <person name="Schinko J.B."/>
            <person name="Schmitt C."/>
            <person name="Schoppmeier M."/>
            <person name="Schroder R."/>
            <person name="Shippy T.D."/>
            <person name="Simonnet F."/>
            <person name="Marques-Souza H."/>
            <person name="Tautz D."/>
            <person name="Tomoyasu Y."/>
            <person name="Trauner J."/>
            <person name="Van der Zee M."/>
            <person name="Vervoort M."/>
            <person name="Wittkopp N."/>
            <person name="Wimmer E.A."/>
            <person name="Yang X."/>
            <person name="Jones A.K."/>
            <person name="Sattelle D.B."/>
            <person name="Ebert P.R."/>
            <person name="Nelson D."/>
            <person name="Scott J.G."/>
            <person name="Beeman R.W."/>
            <person name="Muthukrishnan S."/>
            <person name="Kramer K.J."/>
            <person name="Arakane Y."/>
            <person name="Beeman R.W."/>
            <person name="Zhu Q."/>
            <person name="Hogenkamp D."/>
            <person name="Dixit R."/>
            <person name="Oppert B."/>
            <person name="Jiang H."/>
            <person name="Zou Z."/>
            <person name="Marshall J."/>
            <person name="Elpidina E."/>
            <person name="Vinokurov K."/>
            <person name="Oppert C."/>
            <person name="Zou Z."/>
            <person name="Evans J."/>
            <person name="Lu Z."/>
            <person name="Zhao P."/>
            <person name="Sumathipala N."/>
            <person name="Altincicek B."/>
            <person name="Vilcinskas A."/>
            <person name="Williams M."/>
            <person name="Hultmark D."/>
            <person name="Hetru C."/>
            <person name="Jiang H."/>
            <person name="Grimmelikhuijzen C.J."/>
            <person name="Hauser F."/>
            <person name="Cazzamali G."/>
            <person name="Williamson M."/>
            <person name="Park Y."/>
            <person name="Li B."/>
            <person name="Tanaka Y."/>
            <person name="Predel R."/>
            <person name="Neupert S."/>
            <person name="Schachtner J."/>
            <person name="Verleyen P."/>
            <person name="Raible F."/>
            <person name="Bork P."/>
            <person name="Friedrich M."/>
            <person name="Walden K.K."/>
            <person name="Robertson H.M."/>
            <person name="Angeli S."/>
            <person name="Foret S."/>
            <person name="Bucher G."/>
            <person name="Schuetz S."/>
            <person name="Maleszka R."/>
            <person name="Wimmer E.A."/>
            <person name="Beeman R.W."/>
            <person name="Lorenzen M."/>
            <person name="Tomoyasu Y."/>
            <person name="Miller S.C."/>
            <person name="Grossmann D."/>
            <person name="Bucher G."/>
        </authorList>
    </citation>
    <scope>NUCLEOTIDE SEQUENCE [LARGE SCALE GENOMIC DNA]</scope>
    <source>
        <strain evidence="3 4">Georgia GA2</strain>
    </source>
</reference>
<feature type="compositionally biased region" description="Acidic residues" evidence="1">
    <location>
        <begin position="30"/>
        <end position="49"/>
    </location>
</feature>
<dbReference type="Pfam" id="PF21787">
    <property type="entry name" value="TNP-like_RNaseH_N"/>
    <property type="match status" value="1"/>
</dbReference>
<dbReference type="PANTHER" id="PTHR33936:SF24">
    <property type="entry name" value="C2H2-TYPE DOMAIN-CONTAINING PROTEIN"/>
    <property type="match status" value="1"/>
</dbReference>
<dbReference type="AlphaFoldDB" id="A0A139W8U6"/>
<reference evidence="3 4" key="2">
    <citation type="journal article" date="2010" name="Nucleic Acids Res.">
        <title>BeetleBase in 2010: revisions to provide comprehensive genomic information for Tribolium castaneum.</title>
        <authorList>
            <person name="Kim H.S."/>
            <person name="Murphy T."/>
            <person name="Xia J."/>
            <person name="Caragea D."/>
            <person name="Park Y."/>
            <person name="Beeman R.W."/>
            <person name="Lorenzen M.D."/>
            <person name="Butcher S."/>
            <person name="Manak J.R."/>
            <person name="Brown S.J."/>
        </authorList>
    </citation>
    <scope>NUCLEOTIDE SEQUENCE [LARGE SCALE GENOMIC DNA]</scope>
    <source>
        <strain evidence="3 4">Georgia GA2</strain>
    </source>
</reference>
<evidence type="ECO:0000256" key="1">
    <source>
        <dbReference type="SAM" id="MobiDB-lite"/>
    </source>
</evidence>
<evidence type="ECO:0000259" key="2">
    <source>
        <dbReference type="Pfam" id="PF21787"/>
    </source>
</evidence>
<dbReference type="EMBL" id="KQ972957">
    <property type="protein sequence ID" value="KXZ75710.1"/>
    <property type="molecule type" value="Genomic_DNA"/>
</dbReference>
<organism evidence="3 4">
    <name type="scientific">Tribolium castaneum</name>
    <name type="common">Red flour beetle</name>
    <dbReference type="NCBI Taxonomy" id="7070"/>
    <lineage>
        <taxon>Eukaryota</taxon>
        <taxon>Metazoa</taxon>
        <taxon>Ecdysozoa</taxon>
        <taxon>Arthropoda</taxon>
        <taxon>Hexapoda</taxon>
        <taxon>Insecta</taxon>
        <taxon>Pterygota</taxon>
        <taxon>Neoptera</taxon>
        <taxon>Endopterygota</taxon>
        <taxon>Coleoptera</taxon>
        <taxon>Polyphaga</taxon>
        <taxon>Cucujiformia</taxon>
        <taxon>Tenebrionidae</taxon>
        <taxon>Tenebrionidae incertae sedis</taxon>
        <taxon>Tribolium</taxon>
    </lineage>
</organism>
<feature type="region of interest" description="Disordered" evidence="1">
    <location>
        <begin position="30"/>
        <end position="65"/>
    </location>
</feature>
<name>A0A139W8U6_TRICA</name>
<dbReference type="InterPro" id="IPR048365">
    <property type="entry name" value="TNP-like_RNaseH_N"/>
</dbReference>